<evidence type="ECO:0000256" key="3">
    <source>
        <dbReference type="ARBA" id="ARBA00016439"/>
    </source>
</evidence>
<evidence type="ECO:0000313" key="16">
    <source>
        <dbReference type="EMBL" id="CAF1593283.1"/>
    </source>
</evidence>
<keyword evidence="4 12" id="KW-0813">Transport</keyword>
<keyword evidence="6" id="KW-0653">Protein transport</keyword>
<keyword evidence="9 12" id="KW-0539">Nucleus</keyword>
<dbReference type="Proteomes" id="UP000663832">
    <property type="component" value="Unassembled WGS sequence"/>
</dbReference>
<dbReference type="SUPFAM" id="SSF54928">
    <property type="entry name" value="RNA-binding domain, RBD"/>
    <property type="match status" value="1"/>
</dbReference>
<protein>
    <recommendedName>
        <fullName evidence="3">Nucleoporin NUP35</fullName>
    </recommendedName>
    <alternativeName>
        <fullName evidence="11">35 kDa nucleoporin</fullName>
    </alternativeName>
    <alternativeName>
        <fullName evidence="10">Nucleoporin NUP53</fullName>
    </alternativeName>
</protein>
<reference evidence="16" key="1">
    <citation type="submission" date="2021-02" db="EMBL/GenBank/DDBJ databases">
        <authorList>
            <person name="Nowell W R."/>
        </authorList>
    </citation>
    <scope>NUCLEOTIDE SEQUENCE</scope>
</reference>
<organism evidence="16 17">
    <name type="scientific">Adineta steineri</name>
    <dbReference type="NCBI Taxonomy" id="433720"/>
    <lineage>
        <taxon>Eukaryota</taxon>
        <taxon>Metazoa</taxon>
        <taxon>Spiralia</taxon>
        <taxon>Gnathifera</taxon>
        <taxon>Rotifera</taxon>
        <taxon>Eurotatoria</taxon>
        <taxon>Bdelloidea</taxon>
        <taxon>Adinetida</taxon>
        <taxon>Adinetidae</taxon>
        <taxon>Adineta</taxon>
    </lineage>
</organism>
<dbReference type="GO" id="GO:0005543">
    <property type="term" value="F:phospholipid binding"/>
    <property type="evidence" value="ECO:0007669"/>
    <property type="project" value="TreeGrafter"/>
</dbReference>
<keyword evidence="8 12" id="KW-0906">Nuclear pore complex</keyword>
<dbReference type="GO" id="GO:0006999">
    <property type="term" value="P:nuclear pore organization"/>
    <property type="evidence" value="ECO:0007669"/>
    <property type="project" value="TreeGrafter"/>
</dbReference>
<gene>
    <name evidence="15" type="ORF">BJG266_LOCUS34447</name>
    <name evidence="16" type="ORF">QVE165_LOCUS51537</name>
</gene>
<dbReference type="Pfam" id="PF05172">
    <property type="entry name" value="RRM_Nup35"/>
    <property type="match status" value="1"/>
</dbReference>
<dbReference type="EMBL" id="CAJNOM010001123">
    <property type="protein sequence ID" value="CAF1593283.1"/>
    <property type="molecule type" value="Genomic_DNA"/>
</dbReference>
<evidence type="ECO:0000256" key="10">
    <source>
        <dbReference type="ARBA" id="ARBA00029997"/>
    </source>
</evidence>
<dbReference type="InterPro" id="IPR012677">
    <property type="entry name" value="Nucleotide-bd_a/b_plait_sf"/>
</dbReference>
<comment type="caution">
    <text evidence="16">The sequence shown here is derived from an EMBL/GenBank/DDBJ whole genome shotgun (WGS) entry which is preliminary data.</text>
</comment>
<dbReference type="CDD" id="cd12441">
    <property type="entry name" value="RRM_Nup53_like"/>
    <property type="match status" value="1"/>
</dbReference>
<evidence type="ECO:0000313" key="17">
    <source>
        <dbReference type="Proteomes" id="UP000663832"/>
    </source>
</evidence>
<evidence type="ECO:0000256" key="13">
    <source>
        <dbReference type="SAM" id="MobiDB-lite"/>
    </source>
</evidence>
<dbReference type="GO" id="GO:0003676">
    <property type="term" value="F:nucleic acid binding"/>
    <property type="evidence" value="ECO:0007669"/>
    <property type="project" value="InterPro"/>
</dbReference>
<dbReference type="OrthoDB" id="3365060at2759"/>
<dbReference type="GO" id="GO:0017056">
    <property type="term" value="F:structural constituent of nuclear pore"/>
    <property type="evidence" value="ECO:0007669"/>
    <property type="project" value="TreeGrafter"/>
</dbReference>
<dbReference type="PANTHER" id="PTHR21527">
    <property type="entry name" value="NUCLEOPORIN NUP35"/>
    <property type="match status" value="1"/>
</dbReference>
<evidence type="ECO:0000256" key="6">
    <source>
        <dbReference type="ARBA" id="ARBA00022927"/>
    </source>
</evidence>
<dbReference type="EMBL" id="CAJNOI010000765">
    <property type="protein sequence ID" value="CAF1341633.1"/>
    <property type="molecule type" value="Genomic_DNA"/>
</dbReference>
<dbReference type="Proteomes" id="UP000663877">
    <property type="component" value="Unassembled WGS sequence"/>
</dbReference>
<evidence type="ECO:0000256" key="7">
    <source>
        <dbReference type="ARBA" id="ARBA00023010"/>
    </source>
</evidence>
<keyword evidence="5 12" id="KW-0509">mRNA transport</keyword>
<dbReference type="GO" id="GO:0006607">
    <property type="term" value="P:NLS-bearing protein import into nucleus"/>
    <property type="evidence" value="ECO:0007669"/>
    <property type="project" value="TreeGrafter"/>
</dbReference>
<comment type="subcellular location">
    <subcellularLocation>
        <location evidence="1">Nucleus</location>
        <location evidence="1">Nuclear pore complex</location>
    </subcellularLocation>
</comment>
<dbReference type="InterPro" id="IPR007846">
    <property type="entry name" value="RRM_NUP35_dom"/>
</dbReference>
<dbReference type="PANTHER" id="PTHR21527:SF6">
    <property type="entry name" value="NUCLEOPORIN NUP35"/>
    <property type="match status" value="1"/>
</dbReference>
<dbReference type="GO" id="GO:0051028">
    <property type="term" value="P:mRNA transport"/>
    <property type="evidence" value="ECO:0007669"/>
    <property type="project" value="UniProtKB-UniRule"/>
</dbReference>
<comment type="similarity">
    <text evidence="2">Belongs to the Nup35 family.</text>
</comment>
<evidence type="ECO:0000256" key="11">
    <source>
        <dbReference type="ARBA" id="ARBA00030250"/>
    </source>
</evidence>
<evidence type="ECO:0000313" key="15">
    <source>
        <dbReference type="EMBL" id="CAF1341633.1"/>
    </source>
</evidence>
<dbReference type="GO" id="GO:0044615">
    <property type="term" value="C:nuclear pore nuclear basket"/>
    <property type="evidence" value="ECO:0007669"/>
    <property type="project" value="TreeGrafter"/>
</dbReference>
<sequence>MHSSTFFRDSLKSSPFVSLMSKRTFDEPKSPPSPLSPGQQKRVRFLVDSNNDQSIDDHQSSILFRQGGIGTRAGNISAFDEMENTRRITSNFLFNNTSNSYDFGVMTQTGIDQPMDSADSSNNNFTFIQTTQRTNHANESGNDGTWLTVFGFRTSADARTLIDEFSQFGVIEKFVTVDESNIFHVKFETRLQAQRALKKHGHIFGQIMIGVRYCTDKDVIGLKPQSNTNIYLENPFLIRHRHRLGTLSSAPLTVQN</sequence>
<dbReference type="AlphaFoldDB" id="A0A816A5I2"/>
<evidence type="ECO:0000256" key="4">
    <source>
        <dbReference type="ARBA" id="ARBA00022448"/>
    </source>
</evidence>
<dbReference type="Gene3D" id="3.30.70.330">
    <property type="match status" value="1"/>
</dbReference>
<evidence type="ECO:0000256" key="8">
    <source>
        <dbReference type="ARBA" id="ARBA00023132"/>
    </source>
</evidence>
<keyword evidence="17" id="KW-1185">Reference proteome</keyword>
<evidence type="ECO:0000256" key="2">
    <source>
        <dbReference type="ARBA" id="ARBA00009454"/>
    </source>
</evidence>
<dbReference type="PROSITE" id="PS51472">
    <property type="entry name" value="RRM_NUP35"/>
    <property type="match status" value="1"/>
</dbReference>
<dbReference type="InterPro" id="IPR035979">
    <property type="entry name" value="RBD_domain_sf"/>
</dbReference>
<feature type="region of interest" description="Disordered" evidence="13">
    <location>
        <begin position="22"/>
        <end position="41"/>
    </location>
</feature>
<evidence type="ECO:0000256" key="9">
    <source>
        <dbReference type="ARBA" id="ARBA00023242"/>
    </source>
</evidence>
<accession>A0A816A5I2</accession>
<dbReference type="GO" id="GO:0044613">
    <property type="term" value="C:nuclear pore central transport channel"/>
    <property type="evidence" value="ECO:0007669"/>
    <property type="project" value="TreeGrafter"/>
</dbReference>
<name>A0A816A5I2_9BILA</name>
<keyword evidence="7" id="KW-0811">Translocation</keyword>
<feature type="domain" description="RRM Nup35-type" evidence="14">
    <location>
        <begin position="141"/>
        <end position="221"/>
    </location>
</feature>
<evidence type="ECO:0000259" key="14">
    <source>
        <dbReference type="PROSITE" id="PS51472"/>
    </source>
</evidence>
<evidence type="ECO:0000256" key="1">
    <source>
        <dbReference type="ARBA" id="ARBA00004567"/>
    </source>
</evidence>
<evidence type="ECO:0000256" key="5">
    <source>
        <dbReference type="ARBA" id="ARBA00022816"/>
    </source>
</evidence>
<evidence type="ECO:0000256" key="12">
    <source>
        <dbReference type="PROSITE-ProRule" id="PRU00804"/>
    </source>
</evidence>
<proteinExistence type="inferred from homology"/>